<evidence type="ECO:0000313" key="9">
    <source>
        <dbReference type="EMBL" id="MYN53954.1"/>
    </source>
</evidence>
<evidence type="ECO:0000313" key="14">
    <source>
        <dbReference type="EMBL" id="RXF57296.1"/>
    </source>
</evidence>
<gene>
    <name evidence="8" type="ORF">ABVC42_04125</name>
    <name evidence="5" type="ORF">AEL95_08235</name>
    <name evidence="10" type="ORF">AYP82_01405</name>
    <name evidence="11" type="ORF">BHU41_09865</name>
    <name evidence="15" type="ORF">CEE75_06395</name>
    <name evidence="12" type="ORF">CYJ79_11115</name>
    <name evidence="14" type="ORF">ERD32_07835</name>
    <name evidence="2" type="ORF">F1C02_09790</name>
    <name evidence="3" type="ORF">F1C09_02515</name>
    <name evidence="4" type="ORF">F8251_07075</name>
    <name evidence="13" type="ORF">GSR61_05125</name>
    <name evidence="9" type="ORF">GTK63_06470</name>
    <name evidence="6" type="ORF">HYQ56_1097</name>
    <name evidence="1" type="ORF">K8V23_01975</name>
    <name evidence="7" type="ORF">RON39_08120</name>
</gene>
<reference evidence="9 25" key="10">
    <citation type="submission" date="2020-01" db="EMBL/GenBank/DDBJ databases">
        <title>Vaginal microbiome of pregnant Indian women: Insights into the genome of dominants Lactobacillus species.</title>
        <authorList>
            <person name="Das B."/>
            <person name="Mehta O."/>
            <person name="Ghosh T.S."/>
            <person name="Kothidar A."/>
            <person name="Gowtham M.R."/>
            <person name="Mitra R."/>
            <person name="Kshetrapal P."/>
            <person name="Wadhwa N."/>
            <person name="Thiruvengadam R."/>
            <person name="Nair G.B."/>
            <person name="Bhatnagar S."/>
            <person name="Pore S."/>
        </authorList>
    </citation>
    <scope>NUCLEOTIDE SEQUENCE [LARGE SCALE GENOMIC DNA]</scope>
    <source>
        <strain evidence="9 25">Indica2</strain>
    </source>
</reference>
<dbReference type="EMBL" id="WBOB01000037">
    <property type="protein sequence ID" value="KAB1973076.1"/>
    <property type="molecule type" value="Genomic_DNA"/>
</dbReference>
<dbReference type="Proteomes" id="UP000295195">
    <property type="component" value="Unassembled WGS sequence"/>
</dbReference>
<evidence type="ECO:0000313" key="12">
    <source>
        <dbReference type="EMBL" id="PLT10370.1"/>
    </source>
</evidence>
<dbReference type="EMBL" id="JAVTXN010000043">
    <property type="protein sequence ID" value="MDT9610077.1"/>
    <property type="molecule type" value="Genomic_DNA"/>
</dbReference>
<evidence type="ECO:0000313" key="20">
    <source>
        <dbReference type="Proteomes" id="UP000289808"/>
    </source>
</evidence>
<dbReference type="Proteomes" id="UP001253287">
    <property type="component" value="Unassembled WGS sequence"/>
</dbReference>
<dbReference type="EMBL" id="LYQW01000032">
    <property type="protein sequence ID" value="OXC22132.1"/>
    <property type="molecule type" value="Genomic_DNA"/>
</dbReference>
<dbReference type="Proteomes" id="UP001434419">
    <property type="component" value="Unassembled WGS sequence"/>
</dbReference>
<dbReference type="Proteomes" id="UP000067598">
    <property type="component" value="Unassembled WGS sequence"/>
</dbReference>
<reference evidence="8" key="15">
    <citation type="submission" date="2024-06" db="EMBL/GenBank/DDBJ databases">
        <title>Vaginal Lactobacillus fatty acid response mechanisms reveal a metabolite-targeted strategy for bacterial vaginosis treatment.</title>
        <authorList>
            <person name="Zhu M."/>
            <person name="Blainey P.C."/>
            <person name="Bloom S.M."/>
            <person name="Kwon D.S."/>
        </authorList>
    </citation>
    <scope>NUCLEOTIDE SEQUENCE</scope>
    <source>
        <strain evidence="8">194_F1_1</strain>
    </source>
</reference>
<dbReference type="EMBL" id="MKXG01000156">
    <property type="protein sequence ID" value="PJZ16485.1"/>
    <property type="molecule type" value="Genomic_DNA"/>
</dbReference>
<dbReference type="EMBL" id="PKIW01000102">
    <property type="protein sequence ID" value="PLT10370.1"/>
    <property type="molecule type" value="Genomic_DNA"/>
</dbReference>
<reference evidence="11 18" key="3">
    <citation type="submission" date="2016-10" db="EMBL/GenBank/DDBJ databases">
        <title>WGS of isloates from the oral cavity of healthy individuals.</title>
        <authorList>
            <person name="Sharma S."/>
            <person name="Pal V.K."/>
            <person name="Patil P.B."/>
            <person name="Korpole S."/>
            <person name="Grover V."/>
        </authorList>
    </citation>
    <scope>NUCLEOTIDE SEQUENCE [LARGE SCALE GENOMIC DNA]</scope>
    <source>
        <strain evidence="11 18">DISK12</strain>
    </source>
</reference>
<dbReference type="EMBL" id="JACCPP010000020">
    <property type="protein sequence ID" value="MBI1708117.1"/>
    <property type="molecule type" value="Genomic_DNA"/>
</dbReference>
<name>A0A109DTV8_9LACO</name>
<dbReference type="Proteomes" id="UP000464915">
    <property type="component" value="Chromosome"/>
</dbReference>
<dbReference type="Proteomes" id="UP000460132">
    <property type="component" value="Unassembled WGS sequence"/>
</dbReference>
<dbReference type="EMBL" id="CP047142">
    <property type="protein sequence ID" value="QHQ67988.1"/>
    <property type="molecule type" value="Genomic_DNA"/>
</dbReference>
<evidence type="ECO:0000313" key="11">
    <source>
        <dbReference type="EMBL" id="PJZ16485.1"/>
    </source>
</evidence>
<evidence type="ECO:0000313" key="2">
    <source>
        <dbReference type="EMBL" id="KAA8796436.1"/>
    </source>
</evidence>
<sequence>MSVDIYNEKLEPYDDGKRHKFSGTFDRLNDRLAIFKDLRIAGAGGNPIVKQLALHYLKTFKDLDLKRGDVVEFEGMVEKDSNNGFTIERPTQAEKIRSAAADDAKVDVVGDDWNWFEN</sequence>
<reference evidence="15 21" key="4">
    <citation type="submission" date="2017-06" db="EMBL/GenBank/DDBJ databases">
        <authorList>
            <person name="Swanenburg J."/>
            <person name="Kort R."/>
        </authorList>
    </citation>
    <scope>NUCLEOTIDE SEQUENCE [LARGE SCALE GENOMIC DNA]</scope>
    <source>
        <strain evidence="15 21">RL05</strain>
    </source>
</reference>
<evidence type="ECO:0000313" key="17">
    <source>
        <dbReference type="Proteomes" id="UP000198437"/>
    </source>
</evidence>
<evidence type="ECO:0000313" key="5">
    <source>
        <dbReference type="EMBL" id="KWU03225.1"/>
    </source>
</evidence>
<accession>A0A109DTV8</accession>
<dbReference type="RefSeq" id="WP_005719668.1">
    <property type="nucleotide sequence ID" value="NZ_AP025162.1"/>
</dbReference>
<dbReference type="Proteomes" id="UP000198437">
    <property type="component" value="Unassembled WGS sequence"/>
</dbReference>
<reference evidence="12 19" key="5">
    <citation type="submission" date="2017-12" db="EMBL/GenBank/DDBJ databases">
        <title>Phylogenetic diversity of female urinary microbiome.</title>
        <authorList>
            <person name="Thomas-White K."/>
            <person name="Wolfe A.J."/>
        </authorList>
    </citation>
    <scope>NUCLEOTIDE SEQUENCE [LARGE SCALE GENOMIC DNA]</scope>
    <source>
        <strain evidence="12 19">UMB0085</strain>
    </source>
</reference>
<dbReference type="Proteomes" id="UP001194414">
    <property type="component" value="Unassembled WGS sequence"/>
</dbReference>
<evidence type="ECO:0000313" key="15">
    <source>
        <dbReference type="EMBL" id="TDN31280.1"/>
    </source>
</evidence>
<dbReference type="AlphaFoldDB" id="A0A109DTV8"/>
<reference evidence="14 20" key="6">
    <citation type="submission" date="2019-01" db="EMBL/GenBank/DDBJ databases">
        <title>The genome sequence of Lactobacillus crispatus L49.</title>
        <authorList>
            <person name="Zhong J."/>
            <person name="Zhang J."/>
        </authorList>
    </citation>
    <scope>NUCLEOTIDE SEQUENCE [LARGE SCALE GENOMIC DNA]</scope>
    <source>
        <strain evidence="14 20">L49</strain>
    </source>
</reference>
<evidence type="ECO:0000313" key="26">
    <source>
        <dbReference type="Proteomes" id="UP000464915"/>
    </source>
</evidence>
<dbReference type="EMBL" id="SCLX01000045">
    <property type="protein sequence ID" value="RXF57296.1"/>
    <property type="molecule type" value="Genomic_DNA"/>
</dbReference>
<evidence type="ECO:0000313" key="22">
    <source>
        <dbReference type="Proteomes" id="UP000322051"/>
    </source>
</evidence>
<evidence type="ECO:0000313" key="21">
    <source>
        <dbReference type="Proteomes" id="UP000295195"/>
    </source>
</evidence>
<evidence type="ECO:0000313" key="27">
    <source>
        <dbReference type="Proteomes" id="UP001434419"/>
    </source>
</evidence>
<reference evidence="1" key="13">
    <citation type="submission" date="2021-09" db="EMBL/GenBank/DDBJ databases">
        <authorList>
            <person name="Gilroy R."/>
        </authorList>
    </citation>
    <scope>NUCLEOTIDE SEQUENCE</scope>
    <source>
        <strain evidence="1">CHK194-22301</strain>
    </source>
</reference>
<reference evidence="10 17" key="2">
    <citation type="submission" date="2016-05" db="EMBL/GenBank/DDBJ databases">
        <authorList>
            <person name="Johnson T.J."/>
            <person name="Youmans B.P."/>
            <person name="Case K.A."/>
        </authorList>
    </citation>
    <scope>NUCLEOTIDE SEQUENCE [LARGE SCALE GENOMIC DNA]</scope>
    <source>
        <strain evidence="10 17">UMNLC6</strain>
    </source>
</reference>
<evidence type="ECO:0000313" key="13">
    <source>
        <dbReference type="EMBL" id="QHQ67988.1"/>
    </source>
</evidence>
<dbReference type="Proteomes" id="UP000430323">
    <property type="component" value="Unassembled WGS sequence"/>
</dbReference>
<dbReference type="Proteomes" id="UP000289808">
    <property type="component" value="Unassembled WGS sequence"/>
</dbReference>
<reference evidence="7" key="14">
    <citation type="submission" date="2023-08" db="EMBL/GenBank/DDBJ databases">
        <title>Lactobacillus from the Female Urinary Tract.</title>
        <authorList>
            <person name="Stegman N."/>
            <person name="Jackson B."/>
            <person name="Steiling M."/>
            <person name="Sedano C."/>
            <person name="Wolfe A."/>
            <person name="Putonti C."/>
        </authorList>
    </citation>
    <scope>NUCLEOTIDE SEQUENCE</scope>
    <source>
        <strain evidence="7">UMB5661</strain>
    </source>
</reference>
<evidence type="ECO:0000313" key="10">
    <source>
        <dbReference type="EMBL" id="OXC22132.1"/>
    </source>
</evidence>
<dbReference type="Proteomes" id="UP000324504">
    <property type="component" value="Unassembled WGS sequence"/>
</dbReference>
<dbReference type="Proteomes" id="UP000231914">
    <property type="component" value="Unassembled WGS sequence"/>
</dbReference>
<organism evidence="5 16">
    <name type="scientific">Lactobacillus crispatus</name>
    <dbReference type="NCBI Taxonomy" id="47770"/>
    <lineage>
        <taxon>Bacteria</taxon>
        <taxon>Bacillati</taxon>
        <taxon>Bacillota</taxon>
        <taxon>Bacilli</taxon>
        <taxon>Lactobacillales</taxon>
        <taxon>Lactobacillaceae</taxon>
        <taxon>Lactobacillus</taxon>
    </lineage>
</organism>
<evidence type="ECO:0000313" key="23">
    <source>
        <dbReference type="Proteomes" id="UP000324504"/>
    </source>
</evidence>
<keyword evidence="27" id="KW-1185">Reference proteome</keyword>
<reference evidence="4 24" key="8">
    <citation type="submission" date="2019-09" db="EMBL/GenBank/DDBJ databases">
        <title>Investigation of probiotic properties of different lactic acid bacteria.</title>
        <authorList>
            <person name="Jaomanjaka F."/>
            <person name="Blanc P."/>
        </authorList>
    </citation>
    <scope>NUCLEOTIDE SEQUENCE [LARGE SCALE GENOMIC DNA]</scope>
    <source>
        <strain evidence="4 24">BIO6272</strain>
    </source>
</reference>
<protein>
    <submittedName>
        <fullName evidence="5">Uncharacterized protein</fullName>
    </submittedName>
</protein>
<evidence type="ECO:0000313" key="24">
    <source>
        <dbReference type="Proteomes" id="UP000430323"/>
    </source>
</evidence>
<dbReference type="EMBL" id="DYXB01000027">
    <property type="protein sequence ID" value="HJF09561.1"/>
    <property type="molecule type" value="Genomic_DNA"/>
</dbReference>
<dbReference type="EMBL" id="WWFF01000008">
    <property type="protein sequence ID" value="MYN53954.1"/>
    <property type="molecule type" value="Genomic_DNA"/>
</dbReference>
<evidence type="ECO:0000313" key="19">
    <source>
        <dbReference type="Proteomes" id="UP000235119"/>
    </source>
</evidence>
<dbReference type="PATRIC" id="fig|47770.28.peg.1121"/>
<dbReference type="EMBL" id="VUAV01000009">
    <property type="protein sequence ID" value="KAA8813271.1"/>
    <property type="molecule type" value="Genomic_DNA"/>
</dbReference>
<dbReference type="GeneID" id="69823547"/>
<reference evidence="22 23" key="7">
    <citation type="submission" date="2019-09" db="EMBL/GenBank/DDBJ databases">
        <title>Comparative analysis of L. crispatus genomes revealed niche specific adaptation to different host and body sites.</title>
        <authorList>
            <person name="Pan M."/>
            <person name="Hidalgo-Cantabrana C."/>
            <person name="Barrangou R."/>
        </authorList>
    </citation>
    <scope>NUCLEOTIDE SEQUENCE [LARGE SCALE GENOMIC DNA]</scope>
    <source>
        <strain evidence="3 23">NCK2488</strain>
        <strain evidence="2 22">NCK973</strain>
    </source>
</reference>
<dbReference type="EMBL" id="JBETVU010000012">
    <property type="protein sequence ID" value="MES5149115.1"/>
    <property type="molecule type" value="Genomic_DNA"/>
</dbReference>
<evidence type="ECO:0000313" key="7">
    <source>
        <dbReference type="EMBL" id="MDT9610077.1"/>
    </source>
</evidence>
<evidence type="ECO:0000313" key="16">
    <source>
        <dbReference type="Proteomes" id="UP000067598"/>
    </source>
</evidence>
<dbReference type="Proteomes" id="UP000322051">
    <property type="component" value="Unassembled WGS sequence"/>
</dbReference>
<dbReference type="EMBL" id="LJGP01000036">
    <property type="protein sequence ID" value="KWU03225.1"/>
    <property type="molecule type" value="Genomic_DNA"/>
</dbReference>
<reference evidence="6" key="11">
    <citation type="submission" date="2020-07" db="EMBL/GenBank/DDBJ databases">
        <title>Comparative genomics analyses of Lactobacillus crispatus isolated from different ecological niches.</title>
        <authorList>
            <person name="Mancino W."/>
            <person name="Mancabelli L."/>
            <person name="Lugli G.A."/>
            <person name="Milani C."/>
            <person name="Viappiani A."/>
            <person name="Anzalone R."/>
            <person name="Longhi G."/>
            <person name="Ventura M."/>
            <person name="Turroni F."/>
        </authorList>
    </citation>
    <scope>NUCLEOTIDE SEQUENCE</scope>
    <source>
        <strain evidence="6">LB65</strain>
    </source>
</reference>
<dbReference type="EMBL" id="VUAO01000032">
    <property type="protein sequence ID" value="KAA8796436.1"/>
    <property type="molecule type" value="Genomic_DNA"/>
</dbReference>
<dbReference type="STRING" id="47770.GCA_001567095_01106"/>
<evidence type="ECO:0000313" key="18">
    <source>
        <dbReference type="Proteomes" id="UP000231914"/>
    </source>
</evidence>
<evidence type="ECO:0000313" key="4">
    <source>
        <dbReference type="EMBL" id="KAB1973076.1"/>
    </source>
</evidence>
<reference evidence="1" key="12">
    <citation type="journal article" date="2021" name="PeerJ">
        <title>Extensive microbial diversity within the chicken gut microbiome revealed by metagenomics and culture.</title>
        <authorList>
            <person name="Gilroy R."/>
            <person name="Ravi A."/>
            <person name="Getino M."/>
            <person name="Pursley I."/>
            <person name="Horton D.L."/>
            <person name="Alikhan N.F."/>
            <person name="Baker D."/>
            <person name="Gharbi K."/>
            <person name="Hall N."/>
            <person name="Watson M."/>
            <person name="Adriaenssens E.M."/>
            <person name="Foster-Nyarko E."/>
            <person name="Jarju S."/>
            <person name="Secka A."/>
            <person name="Antonio M."/>
            <person name="Oren A."/>
            <person name="Chaudhuri R.R."/>
            <person name="La Ragione R."/>
            <person name="Hildebrand F."/>
            <person name="Pallen M.J."/>
        </authorList>
    </citation>
    <scope>NUCLEOTIDE SEQUENCE</scope>
    <source>
        <strain evidence="1">CHK194-22301</strain>
    </source>
</reference>
<evidence type="ECO:0000313" key="8">
    <source>
        <dbReference type="EMBL" id="MES5149115.1"/>
    </source>
</evidence>
<evidence type="ECO:0000313" key="25">
    <source>
        <dbReference type="Proteomes" id="UP000460132"/>
    </source>
</evidence>
<reference evidence="13 26" key="9">
    <citation type="submission" date="2019-12" db="EMBL/GenBank/DDBJ databases">
        <title>Complete Genome Sequences of Lactobacillus strains, C25 and P38, Isolated from Chicken Cecum.</title>
        <authorList>
            <person name="Hassan H.M."/>
            <person name="Mendoza M."/>
            <person name="Rezvani M."/>
            <person name="Koci M.D."/>
            <person name="Dickey A.N."/>
            <person name="Scholl E.H."/>
        </authorList>
    </citation>
    <scope>NUCLEOTIDE SEQUENCE [LARGE SCALE GENOMIC DNA]</scope>
    <source>
        <strain evidence="13 26">C25</strain>
    </source>
</reference>
<dbReference type="Proteomes" id="UP000235119">
    <property type="component" value="Unassembled WGS sequence"/>
</dbReference>
<accession>A0A6P1TYI0</accession>
<evidence type="ECO:0000313" key="3">
    <source>
        <dbReference type="EMBL" id="KAA8813271.1"/>
    </source>
</evidence>
<evidence type="ECO:0000313" key="6">
    <source>
        <dbReference type="EMBL" id="MBI1708117.1"/>
    </source>
</evidence>
<evidence type="ECO:0000313" key="1">
    <source>
        <dbReference type="EMBL" id="HJF09561.1"/>
    </source>
</evidence>
<dbReference type="Proteomes" id="UP000784793">
    <property type="component" value="Unassembled WGS sequence"/>
</dbReference>
<proteinExistence type="predicted"/>
<dbReference type="EMBL" id="NKLP01000115">
    <property type="protein sequence ID" value="TDN31280.1"/>
    <property type="molecule type" value="Genomic_DNA"/>
</dbReference>
<reference evidence="5 16" key="1">
    <citation type="journal article" date="2016" name="Microbiology (Mosc.)">
        <title>Comparison of Lactobacillus crispatus isolates from Lactobacillus-dominated vaginal microbiomes with isolates from microbiomes containing bacterial vaginosis-associated bacteria.</title>
        <authorList>
            <person name="Abdelmaksoud A.A."/>
            <person name="Koparde V.N."/>
            <person name="Sheth N.U."/>
            <person name="Serrano M.G."/>
            <person name="Glascock A.L."/>
            <person name="Fettweis J.M."/>
            <person name="Strauss Iii J.F."/>
            <person name="Buck G.A."/>
            <person name="Jefferson K.K."/>
        </authorList>
    </citation>
    <scope>NUCLEOTIDE SEQUENCE [LARGE SCALE GENOMIC DNA]</scope>
    <source>
        <strain evidence="5 16">VMC3</strain>
    </source>
</reference>
<dbReference type="OMA" id="DWDWFEK"/>